<protein>
    <submittedName>
        <fullName evidence="1">Uncharacterized protein</fullName>
    </submittedName>
</protein>
<dbReference type="EMBL" id="BK016170">
    <property type="protein sequence ID" value="DAF99669.1"/>
    <property type="molecule type" value="Genomic_DNA"/>
</dbReference>
<name>A0A8S5UYV7_9CAUD</name>
<organism evidence="1">
    <name type="scientific">Siphoviridae sp. ctu1o13</name>
    <dbReference type="NCBI Taxonomy" id="2825711"/>
    <lineage>
        <taxon>Viruses</taxon>
        <taxon>Duplodnaviria</taxon>
        <taxon>Heunggongvirae</taxon>
        <taxon>Uroviricota</taxon>
        <taxon>Caudoviricetes</taxon>
    </lineage>
</organism>
<sequence length="221" mass="24524">MSLFSKNKSNIKSAKLLGVRQAEETLLFHTSNFSLYSFFVEYADGTTAVIECTPTPPTGNKKKEKELFDKLIAISNQTSQSKSADTQTSGSILDELQKLKDLHDSGIIPDELFQKRSESLVEKMSNLVNAADPNSPNFYVERERPRSVIEGKSILIIDGEKTGHNLDAPVSLRLDFGSHTISIARGCVSSQKFKLNVCESKTYKLTFDPKTVSIDAELVEK</sequence>
<evidence type="ECO:0000313" key="1">
    <source>
        <dbReference type="EMBL" id="DAF99669.1"/>
    </source>
</evidence>
<accession>A0A8S5UYV7</accession>
<proteinExistence type="predicted"/>
<reference evidence="1" key="1">
    <citation type="journal article" date="2021" name="Proc. Natl. Acad. Sci. U.S.A.">
        <title>A Catalog of Tens of Thousands of Viruses from Human Metagenomes Reveals Hidden Associations with Chronic Diseases.</title>
        <authorList>
            <person name="Tisza M.J."/>
            <person name="Buck C.B."/>
        </authorList>
    </citation>
    <scope>NUCLEOTIDE SEQUENCE</scope>
    <source>
        <strain evidence="1">Ctu1o13</strain>
    </source>
</reference>